<gene>
    <name evidence="1" type="ORF">QU24_22925</name>
</gene>
<dbReference type="InterPro" id="IPR038570">
    <property type="entry name" value="HicA_sf"/>
</dbReference>
<reference evidence="1 2" key="1">
    <citation type="submission" date="2014-11" db="EMBL/GenBank/DDBJ databases">
        <title>Genome sequencing of Pantoea rodasii ND03.</title>
        <authorList>
            <person name="Muhamad Yunos N.Y."/>
            <person name="Chan K.-G."/>
        </authorList>
    </citation>
    <scope>NUCLEOTIDE SEQUENCE [LARGE SCALE GENOMIC DNA]</scope>
    <source>
        <strain evidence="1 2">ND03</strain>
    </source>
</reference>
<protein>
    <recommendedName>
        <fullName evidence="3">Type II toxin-antitoxin system HicA family toxin</fullName>
    </recommendedName>
</protein>
<organism evidence="1 2">
    <name type="scientific">Pantoea rodasii</name>
    <dbReference type="NCBI Taxonomy" id="1076549"/>
    <lineage>
        <taxon>Bacteria</taxon>
        <taxon>Pseudomonadati</taxon>
        <taxon>Pseudomonadota</taxon>
        <taxon>Gammaproteobacteria</taxon>
        <taxon>Enterobacterales</taxon>
        <taxon>Erwiniaceae</taxon>
        <taxon>Pantoea</taxon>
    </lineage>
</organism>
<dbReference type="AlphaFoldDB" id="A0A0B1R228"/>
<dbReference type="Proteomes" id="UP000030853">
    <property type="component" value="Unassembled WGS sequence"/>
</dbReference>
<proteinExistence type="predicted"/>
<sequence>MFKSKIGTLTYKEVSSALLDMGFTLHPKTSTSHEKWTRINSSGKKLVVTVSKHLQPFAKDLILAMARQADVNHRKFYAYCKGNCRLSDLELT</sequence>
<name>A0A0B1R228_9GAMM</name>
<dbReference type="EMBL" id="JTJJ01000111">
    <property type="protein sequence ID" value="KHJ65736.1"/>
    <property type="molecule type" value="Genomic_DNA"/>
</dbReference>
<evidence type="ECO:0000313" key="2">
    <source>
        <dbReference type="Proteomes" id="UP000030853"/>
    </source>
</evidence>
<comment type="caution">
    <text evidence="1">The sequence shown here is derived from an EMBL/GenBank/DDBJ whole genome shotgun (WGS) entry which is preliminary data.</text>
</comment>
<dbReference type="Gene3D" id="3.30.920.30">
    <property type="entry name" value="Hypothetical protein"/>
    <property type="match status" value="1"/>
</dbReference>
<accession>A0A0B1R228</accession>
<evidence type="ECO:0008006" key="3">
    <source>
        <dbReference type="Google" id="ProtNLM"/>
    </source>
</evidence>
<dbReference type="SUPFAM" id="SSF54786">
    <property type="entry name" value="YcfA/nrd intein domain"/>
    <property type="match status" value="1"/>
</dbReference>
<evidence type="ECO:0000313" key="1">
    <source>
        <dbReference type="EMBL" id="KHJ65736.1"/>
    </source>
</evidence>